<evidence type="ECO:0000256" key="6">
    <source>
        <dbReference type="PROSITE-ProRule" id="PRU10141"/>
    </source>
</evidence>
<reference evidence="9 10" key="1">
    <citation type="submission" date="2016-07" db="EMBL/GenBank/DDBJ databases">
        <title>Pervasive Adenine N6-methylation of Active Genes in Fungi.</title>
        <authorList>
            <consortium name="DOE Joint Genome Institute"/>
            <person name="Mondo S.J."/>
            <person name="Dannebaum R.O."/>
            <person name="Kuo R.C."/>
            <person name="Labutti K."/>
            <person name="Haridas S."/>
            <person name="Kuo A."/>
            <person name="Salamov A."/>
            <person name="Ahrendt S.R."/>
            <person name="Lipzen A."/>
            <person name="Sullivan W."/>
            <person name="Andreopoulos W.B."/>
            <person name="Clum A."/>
            <person name="Lindquist E."/>
            <person name="Daum C."/>
            <person name="Ramamoorthy G.K."/>
            <person name="Gryganskyi A."/>
            <person name="Culley D."/>
            <person name="Magnuson J.K."/>
            <person name="James T.Y."/>
            <person name="O'Malley M.A."/>
            <person name="Stajich J.E."/>
            <person name="Spatafora J.W."/>
            <person name="Visel A."/>
            <person name="Grigoriev I.V."/>
        </authorList>
    </citation>
    <scope>NUCLEOTIDE SEQUENCE [LARGE SCALE GENOMIC DNA]</scope>
    <source>
        <strain evidence="9 10">JEL800</strain>
    </source>
</reference>
<feature type="compositionally biased region" description="Low complexity" evidence="7">
    <location>
        <begin position="33"/>
        <end position="52"/>
    </location>
</feature>
<evidence type="ECO:0000259" key="8">
    <source>
        <dbReference type="PROSITE" id="PS50011"/>
    </source>
</evidence>
<dbReference type="SUPFAM" id="SSF56112">
    <property type="entry name" value="Protein kinase-like (PK-like)"/>
    <property type="match status" value="1"/>
</dbReference>
<comment type="similarity">
    <text evidence="5">Belongs to the protein kinase superfamily. Ser/Thr protein kinase family. GCN2 subfamily.</text>
</comment>
<dbReference type="InterPro" id="IPR011009">
    <property type="entry name" value="Kinase-like_dom_sf"/>
</dbReference>
<feature type="compositionally biased region" description="Basic residues" evidence="7">
    <location>
        <begin position="193"/>
        <end position="205"/>
    </location>
</feature>
<feature type="compositionally biased region" description="Polar residues" evidence="7">
    <location>
        <begin position="251"/>
        <end position="282"/>
    </location>
</feature>
<keyword evidence="1" id="KW-0808">Transferase</keyword>
<feature type="compositionally biased region" description="Low complexity" evidence="7">
    <location>
        <begin position="111"/>
        <end position="121"/>
    </location>
</feature>
<dbReference type="SMART" id="SM00220">
    <property type="entry name" value="S_TKc"/>
    <property type="match status" value="1"/>
</dbReference>
<dbReference type="GO" id="GO:0004713">
    <property type="term" value="F:protein tyrosine kinase activity"/>
    <property type="evidence" value="ECO:0007669"/>
    <property type="project" value="TreeGrafter"/>
</dbReference>
<evidence type="ECO:0000256" key="4">
    <source>
        <dbReference type="ARBA" id="ARBA00022840"/>
    </source>
</evidence>
<keyword evidence="2 6" id="KW-0547">Nucleotide-binding</keyword>
<keyword evidence="4 6" id="KW-0067">ATP-binding</keyword>
<keyword evidence="10" id="KW-1185">Reference proteome</keyword>
<dbReference type="GO" id="GO:0110031">
    <property type="term" value="P:negative regulation of G2/MI transition of meiotic cell cycle"/>
    <property type="evidence" value="ECO:0007669"/>
    <property type="project" value="TreeGrafter"/>
</dbReference>
<dbReference type="GO" id="GO:0005524">
    <property type="term" value="F:ATP binding"/>
    <property type="evidence" value="ECO:0007669"/>
    <property type="project" value="UniProtKB-UniRule"/>
</dbReference>
<feature type="compositionally biased region" description="Polar residues" evidence="7">
    <location>
        <begin position="81"/>
        <end position="103"/>
    </location>
</feature>
<feature type="compositionally biased region" description="Low complexity" evidence="7">
    <location>
        <begin position="293"/>
        <end position="321"/>
    </location>
</feature>
<feature type="compositionally biased region" description="Low complexity" evidence="7">
    <location>
        <begin position="400"/>
        <end position="416"/>
    </location>
</feature>
<protein>
    <submittedName>
        <fullName evidence="9">Kinase-like protein</fullName>
    </submittedName>
</protein>
<evidence type="ECO:0000313" key="10">
    <source>
        <dbReference type="Proteomes" id="UP000193642"/>
    </source>
</evidence>
<dbReference type="Gene3D" id="1.10.510.10">
    <property type="entry name" value="Transferase(Phosphotransferase) domain 1"/>
    <property type="match status" value="2"/>
</dbReference>
<feature type="region of interest" description="Disordered" evidence="7">
    <location>
        <begin position="391"/>
        <end position="418"/>
    </location>
</feature>
<gene>
    <name evidence="9" type="ORF">BCR33DRAFT_851163</name>
</gene>
<dbReference type="PANTHER" id="PTHR11042">
    <property type="entry name" value="EUKARYOTIC TRANSLATION INITIATION FACTOR 2-ALPHA KINASE EIF2-ALPHA KINASE -RELATED"/>
    <property type="match status" value="1"/>
</dbReference>
<proteinExistence type="inferred from homology"/>
<dbReference type="AlphaFoldDB" id="A0A1Y2C8T5"/>
<dbReference type="Gene3D" id="3.30.200.20">
    <property type="entry name" value="Phosphorylase Kinase, domain 1"/>
    <property type="match status" value="1"/>
</dbReference>
<dbReference type="Proteomes" id="UP000193642">
    <property type="component" value="Unassembled WGS sequence"/>
</dbReference>
<evidence type="ECO:0000256" key="2">
    <source>
        <dbReference type="ARBA" id="ARBA00022741"/>
    </source>
</evidence>
<dbReference type="PROSITE" id="PS50011">
    <property type="entry name" value="PROTEIN_KINASE_DOM"/>
    <property type="match status" value="1"/>
</dbReference>
<evidence type="ECO:0000256" key="3">
    <source>
        <dbReference type="ARBA" id="ARBA00022777"/>
    </source>
</evidence>
<dbReference type="EMBL" id="MCGO01000025">
    <property type="protein sequence ID" value="ORY43440.1"/>
    <property type="molecule type" value="Genomic_DNA"/>
</dbReference>
<sequence>MQPPPPSTPTQTQTSHLPKPVFIASPGFRQRSHTASSTSSVCSQGSDSSCGDYPWLFQGGQGQGHARDPPATPARAPLQPTFDTQPSTPFGINNQQQQHSLNLAESPWLFSASKTQSSKQPSSKHFHAQTPARHRQTSASSLTASSNSIKSASKANPAPTHHHNHHHHQQPTLNFDFDDDDDFDASAADSPSKRRSTGHSAKKPKVMVPPPPPTPFQRRVSSHFAVTPNLPLSNWRDQKDSNGDADPFAAPTSTQNSNQNPFLAPNSASKSALPSPFRQSSAFPLHRPANTPSSFSSSSAFSHRSNLSTPNTPSSSATSSSSAFLFLQSDMASGFDDEEEEDEDELMTAKQPHEEDEEDSDYDPHRATPTADLVMAESSLHNASNAIHSKKSFSSLSDEAPPSTQSTSSQKTPTAQVAGNSAHHFALLNANLGGMVGAPEVGSFDPAYNHAHILDREGLERIRRDRYSYPAPPLHKIPQDYLTTHYKLQHRLGRGSFADVFKISTPPSTTTTTTTTPQPSYYALKKTRTQITGPKDRRFQLQELIIHMHLPTTSPHIISLHAAWEQYACLYMVLEYCPHGTLASYVERVGDVEEFVVWGVLGQLARGLEAVHAAGVVHMDLKPGNVLIGDGGVLKIGDFGLGLIIFEISTNIILPENGSHWQKLRRHDFSECSKQLNRVSPPLVELIKGMLHPSPRERLGLDTVLGHPFVIAILEGPGGLFG</sequence>
<evidence type="ECO:0000313" key="9">
    <source>
        <dbReference type="EMBL" id="ORY43440.1"/>
    </source>
</evidence>
<dbReference type="PROSITE" id="PS00108">
    <property type="entry name" value="PROTEIN_KINASE_ST"/>
    <property type="match status" value="1"/>
</dbReference>
<dbReference type="PANTHER" id="PTHR11042:SF190">
    <property type="entry name" value="MITOSIS INHIBITOR PROTEIN KINASE MIK1"/>
    <property type="match status" value="1"/>
</dbReference>
<name>A0A1Y2C8T5_9FUNG</name>
<evidence type="ECO:0000256" key="5">
    <source>
        <dbReference type="ARBA" id="ARBA00037982"/>
    </source>
</evidence>
<dbReference type="PROSITE" id="PS00107">
    <property type="entry name" value="PROTEIN_KINASE_ATP"/>
    <property type="match status" value="1"/>
</dbReference>
<evidence type="ECO:0000256" key="7">
    <source>
        <dbReference type="SAM" id="MobiDB-lite"/>
    </source>
</evidence>
<feature type="compositionally biased region" description="Basic residues" evidence="7">
    <location>
        <begin position="122"/>
        <end position="136"/>
    </location>
</feature>
<dbReference type="InterPro" id="IPR017441">
    <property type="entry name" value="Protein_kinase_ATP_BS"/>
</dbReference>
<feature type="region of interest" description="Disordered" evidence="7">
    <location>
        <begin position="334"/>
        <end position="367"/>
    </location>
</feature>
<evidence type="ECO:0000256" key="1">
    <source>
        <dbReference type="ARBA" id="ARBA00022679"/>
    </source>
</evidence>
<comment type="caution">
    <text evidence="9">The sequence shown here is derived from an EMBL/GenBank/DDBJ whole genome shotgun (WGS) entry which is preliminary data.</text>
</comment>
<feature type="domain" description="Protein kinase" evidence="8">
    <location>
        <begin position="486"/>
        <end position="722"/>
    </location>
</feature>
<dbReference type="STRING" id="329046.A0A1Y2C8T5"/>
<feature type="region of interest" description="Disordered" evidence="7">
    <location>
        <begin position="1"/>
        <end position="321"/>
    </location>
</feature>
<dbReference type="GO" id="GO:0005634">
    <property type="term" value="C:nucleus"/>
    <property type="evidence" value="ECO:0007669"/>
    <property type="project" value="TreeGrafter"/>
</dbReference>
<dbReference type="GO" id="GO:0005737">
    <property type="term" value="C:cytoplasm"/>
    <property type="evidence" value="ECO:0007669"/>
    <property type="project" value="TreeGrafter"/>
</dbReference>
<keyword evidence="3 9" id="KW-0418">Kinase</keyword>
<feature type="compositionally biased region" description="Basic residues" evidence="7">
    <location>
        <begin position="160"/>
        <end position="169"/>
    </location>
</feature>
<dbReference type="Pfam" id="PF00069">
    <property type="entry name" value="Pkinase"/>
    <property type="match status" value="1"/>
</dbReference>
<dbReference type="InterPro" id="IPR050339">
    <property type="entry name" value="CC_SR_Kinase"/>
</dbReference>
<feature type="binding site" evidence="6">
    <location>
        <position position="525"/>
    </location>
    <ligand>
        <name>ATP</name>
        <dbReference type="ChEBI" id="CHEBI:30616"/>
    </ligand>
</feature>
<accession>A0A1Y2C8T5</accession>
<dbReference type="InterPro" id="IPR000719">
    <property type="entry name" value="Prot_kinase_dom"/>
</dbReference>
<feature type="compositionally biased region" description="Low complexity" evidence="7">
    <location>
        <begin position="137"/>
        <end position="159"/>
    </location>
</feature>
<dbReference type="InterPro" id="IPR008271">
    <property type="entry name" value="Ser/Thr_kinase_AS"/>
</dbReference>
<dbReference type="OrthoDB" id="5337378at2759"/>
<feature type="compositionally biased region" description="Acidic residues" evidence="7">
    <location>
        <begin position="335"/>
        <end position="346"/>
    </location>
</feature>
<organism evidence="9 10">
    <name type="scientific">Rhizoclosmatium globosum</name>
    <dbReference type="NCBI Taxonomy" id="329046"/>
    <lineage>
        <taxon>Eukaryota</taxon>
        <taxon>Fungi</taxon>
        <taxon>Fungi incertae sedis</taxon>
        <taxon>Chytridiomycota</taxon>
        <taxon>Chytridiomycota incertae sedis</taxon>
        <taxon>Chytridiomycetes</taxon>
        <taxon>Chytridiales</taxon>
        <taxon>Chytriomycetaceae</taxon>
        <taxon>Rhizoclosmatium</taxon>
    </lineage>
</organism>